<sequence>MSEERDMNRDLRRKSDSSGVGTERLVNPRPVSGQVTADADHCAGCSTAFTLTVRKHLCRACGDYFCAWCSPVKRAVKGYSEPVRVCDVCNAAADRQVDGSDPSLIGLDPSQVANHLRHLNDMEALNRIYKAKIRPVEQAFKFSEFYDSELNNGDFRSRPLCLLIGAYSSGKSTFVRYLLERDFPGLRIGPEPTTDKFLAVMYGSRERVILGNAAAVDTMKPFSGLSKFGNSFLNRFEVTELPCPILSSITLVDTPGILSGEKQRVERGYDFEKIVRWFSERADRVLLLFDAHKLDISDEFKRTIETLKGHEDKIRVILNKADSVDPQQLMRVYGALMWSLGRVIRSPEVLRVYIGSFWEKPINPIGAQNAELFHIEKQDLLADLRGLTRQSAIRRVRCQPRTAPTERLLKFSSACVNFGAG</sequence>
<dbReference type="InterPro" id="IPR027417">
    <property type="entry name" value="P-loop_NTPase"/>
</dbReference>
<dbReference type="Pfam" id="PF00350">
    <property type="entry name" value="Dynamin_N"/>
    <property type="match status" value="1"/>
</dbReference>
<evidence type="ECO:0000256" key="10">
    <source>
        <dbReference type="ARBA" id="ARBA00023136"/>
    </source>
</evidence>
<dbReference type="CDD" id="cd09913">
    <property type="entry name" value="EHD"/>
    <property type="match status" value="1"/>
</dbReference>
<keyword evidence="7 11" id="KW-0863">Zinc-finger</keyword>
<dbReference type="SUPFAM" id="SSF52540">
    <property type="entry name" value="P-loop containing nucleoside triphosphate hydrolases"/>
    <property type="match status" value="1"/>
</dbReference>
<dbReference type="AlphaFoldDB" id="A0A7S1TF31"/>
<keyword evidence="9" id="KW-0106">Calcium</keyword>
<evidence type="ECO:0000259" key="13">
    <source>
        <dbReference type="PROSITE" id="PS50178"/>
    </source>
</evidence>
<reference evidence="15" key="1">
    <citation type="submission" date="2021-01" db="EMBL/GenBank/DDBJ databases">
        <authorList>
            <person name="Corre E."/>
            <person name="Pelletier E."/>
            <person name="Niang G."/>
            <person name="Scheremetjew M."/>
            <person name="Finn R."/>
            <person name="Kale V."/>
            <person name="Holt S."/>
            <person name="Cochrane G."/>
            <person name="Meng A."/>
            <person name="Brown T."/>
            <person name="Cohen L."/>
        </authorList>
    </citation>
    <scope>NUCLEOTIDE SEQUENCE</scope>
    <source>
        <strain evidence="15">SAG 36.94</strain>
    </source>
</reference>
<gene>
    <name evidence="15" type="ORF">CCAE0312_LOCUS4624</name>
</gene>
<dbReference type="Pfam" id="PF16880">
    <property type="entry name" value="EHD_N"/>
    <property type="match status" value="1"/>
</dbReference>
<protein>
    <recommendedName>
        <fullName evidence="16">FYVE-type domain-containing protein</fullName>
    </recommendedName>
</protein>
<comment type="subcellular location">
    <subcellularLocation>
        <location evidence="1">Cell membrane</location>
        <topology evidence="1">Peripheral membrane protein</topology>
        <orientation evidence="1">Cytoplasmic side</orientation>
    </subcellularLocation>
    <subcellularLocation>
        <location evidence="2">Endosome membrane</location>
        <topology evidence="2">Peripheral membrane protein</topology>
    </subcellularLocation>
</comment>
<dbReference type="InterPro" id="IPR031692">
    <property type="entry name" value="EHD_N"/>
</dbReference>
<dbReference type="InterPro" id="IPR030381">
    <property type="entry name" value="G_DYNAMIN_dom"/>
</dbReference>
<accession>A0A7S1TF31</accession>
<dbReference type="Gene3D" id="1.10.268.20">
    <property type="match status" value="1"/>
</dbReference>
<dbReference type="PANTHER" id="PTHR43681">
    <property type="entry name" value="TRANSMEMBRANE GTPASE FZO"/>
    <property type="match status" value="1"/>
</dbReference>
<evidence type="ECO:0000259" key="14">
    <source>
        <dbReference type="PROSITE" id="PS51718"/>
    </source>
</evidence>
<dbReference type="InterPro" id="IPR011011">
    <property type="entry name" value="Znf_FYVE_PHD"/>
</dbReference>
<dbReference type="GO" id="GO:0008270">
    <property type="term" value="F:zinc ion binding"/>
    <property type="evidence" value="ECO:0007669"/>
    <property type="project" value="UniProtKB-KW"/>
</dbReference>
<evidence type="ECO:0000256" key="5">
    <source>
        <dbReference type="ARBA" id="ARBA00022741"/>
    </source>
</evidence>
<evidence type="ECO:0000313" key="15">
    <source>
        <dbReference type="EMBL" id="CAD9232541.1"/>
    </source>
</evidence>
<keyword evidence="5" id="KW-0547">Nucleotide-binding</keyword>
<dbReference type="GO" id="GO:0005525">
    <property type="term" value="F:GTP binding"/>
    <property type="evidence" value="ECO:0007669"/>
    <property type="project" value="InterPro"/>
</dbReference>
<dbReference type="PANTHER" id="PTHR43681:SF1">
    <property type="entry name" value="SARCALUMENIN"/>
    <property type="match status" value="1"/>
</dbReference>
<evidence type="ECO:0000256" key="11">
    <source>
        <dbReference type="PROSITE-ProRule" id="PRU00091"/>
    </source>
</evidence>
<keyword evidence="8" id="KW-0862">Zinc</keyword>
<keyword evidence="10" id="KW-0472">Membrane</keyword>
<dbReference type="Pfam" id="PF01363">
    <property type="entry name" value="FYVE"/>
    <property type="match status" value="1"/>
</dbReference>
<dbReference type="EMBL" id="HBGH01008440">
    <property type="protein sequence ID" value="CAD9232541.1"/>
    <property type="molecule type" value="Transcribed_RNA"/>
</dbReference>
<feature type="domain" description="Dynamin-type G" evidence="14">
    <location>
        <begin position="155"/>
        <end position="400"/>
    </location>
</feature>
<evidence type="ECO:0000256" key="12">
    <source>
        <dbReference type="SAM" id="MobiDB-lite"/>
    </source>
</evidence>
<evidence type="ECO:0000256" key="8">
    <source>
        <dbReference type="ARBA" id="ARBA00022833"/>
    </source>
</evidence>
<feature type="region of interest" description="Disordered" evidence="12">
    <location>
        <begin position="1"/>
        <end position="30"/>
    </location>
</feature>
<dbReference type="GO" id="GO:0005886">
    <property type="term" value="C:plasma membrane"/>
    <property type="evidence" value="ECO:0007669"/>
    <property type="project" value="UniProtKB-SubCell"/>
</dbReference>
<evidence type="ECO:0000256" key="1">
    <source>
        <dbReference type="ARBA" id="ARBA00004413"/>
    </source>
</evidence>
<dbReference type="GO" id="GO:0010008">
    <property type="term" value="C:endosome membrane"/>
    <property type="evidence" value="ECO:0007669"/>
    <property type="project" value="UniProtKB-SubCell"/>
</dbReference>
<dbReference type="Gene3D" id="3.30.40.10">
    <property type="entry name" value="Zinc/RING finger domain, C3HC4 (zinc finger)"/>
    <property type="match status" value="1"/>
</dbReference>
<evidence type="ECO:0000256" key="4">
    <source>
        <dbReference type="ARBA" id="ARBA00022723"/>
    </source>
</evidence>
<dbReference type="SMART" id="SM00064">
    <property type="entry name" value="FYVE"/>
    <property type="match status" value="1"/>
</dbReference>
<name>A0A7S1TF31_9RHOD</name>
<dbReference type="PROSITE" id="PS51718">
    <property type="entry name" value="G_DYNAMIN_2"/>
    <property type="match status" value="1"/>
</dbReference>
<keyword evidence="4" id="KW-0479">Metal-binding</keyword>
<evidence type="ECO:0000256" key="9">
    <source>
        <dbReference type="ARBA" id="ARBA00022837"/>
    </source>
</evidence>
<keyword evidence="6" id="KW-0967">Endosome</keyword>
<evidence type="ECO:0000256" key="2">
    <source>
        <dbReference type="ARBA" id="ARBA00004481"/>
    </source>
</evidence>
<feature type="compositionally biased region" description="Basic and acidic residues" evidence="12">
    <location>
        <begin position="1"/>
        <end position="16"/>
    </location>
</feature>
<dbReference type="Gene3D" id="3.40.50.300">
    <property type="entry name" value="P-loop containing nucleotide triphosphate hydrolases"/>
    <property type="match status" value="1"/>
</dbReference>
<evidence type="ECO:0000256" key="7">
    <source>
        <dbReference type="ARBA" id="ARBA00022771"/>
    </source>
</evidence>
<feature type="domain" description="FYVE-type" evidence="13">
    <location>
        <begin position="36"/>
        <end position="94"/>
    </location>
</feature>
<dbReference type="SUPFAM" id="SSF57903">
    <property type="entry name" value="FYVE/PHD zinc finger"/>
    <property type="match status" value="1"/>
</dbReference>
<dbReference type="InterPro" id="IPR051943">
    <property type="entry name" value="TRAFAC_Dynamin-like_GTPase"/>
</dbReference>
<dbReference type="FunFam" id="3.40.50.300:FF:000147">
    <property type="entry name" value="EH domain-containing protein 1"/>
    <property type="match status" value="1"/>
</dbReference>
<evidence type="ECO:0000256" key="3">
    <source>
        <dbReference type="ARBA" id="ARBA00022475"/>
    </source>
</evidence>
<dbReference type="InterPro" id="IPR017455">
    <property type="entry name" value="Znf_FYVE-rel"/>
</dbReference>
<dbReference type="PROSITE" id="PS50178">
    <property type="entry name" value="ZF_FYVE"/>
    <property type="match status" value="1"/>
</dbReference>
<dbReference type="InterPro" id="IPR000306">
    <property type="entry name" value="Znf_FYVE"/>
</dbReference>
<keyword evidence="3" id="KW-1003">Cell membrane</keyword>
<dbReference type="InterPro" id="IPR013083">
    <property type="entry name" value="Znf_RING/FYVE/PHD"/>
</dbReference>
<organism evidence="15">
    <name type="scientific">Compsopogon caeruleus</name>
    <dbReference type="NCBI Taxonomy" id="31354"/>
    <lineage>
        <taxon>Eukaryota</taxon>
        <taxon>Rhodophyta</taxon>
        <taxon>Compsopogonophyceae</taxon>
        <taxon>Compsopogonales</taxon>
        <taxon>Compsopogonaceae</taxon>
        <taxon>Compsopogon</taxon>
    </lineage>
</organism>
<evidence type="ECO:0008006" key="16">
    <source>
        <dbReference type="Google" id="ProtNLM"/>
    </source>
</evidence>
<evidence type="ECO:0000256" key="6">
    <source>
        <dbReference type="ARBA" id="ARBA00022753"/>
    </source>
</evidence>
<dbReference type="InterPro" id="IPR045063">
    <property type="entry name" value="Dynamin_N"/>
</dbReference>
<proteinExistence type="predicted"/>